<sequence length="374" mass="41563">MSNITSLRSIILELPPSCIEFWPANPRYAVVGTYNLERPETDGETNNTNTEKASQQRNGSLILIDTNGDEVRILQTLPTPSAILDLHFAPDYQDPIAFAVATSTGSISLYHLTDAAATTDKSTHPQIAHVKTYQFFPFDVLITAFSWHPKVPIFGLSLSTGEISLGSMKEPMSSTTVCSHDLEAWTLSFLPNGSGVNSGGDDSKLIFSELQENIDEAFSEVEPVFKEPRRLSWSDKNIHGAGVTAILPLMDVSDDLVLTGSYDDHIRLIEAPAVGRRRVLAEANLEGGVWRLKRLDFHDKNSITLLVSCMHAGTRIVRLSRSNSDDWQFEVLAKFEEHKSMNYGSDCRPAVGENGCRTFVTTSFYDRLLCLWKF</sequence>
<accession>A0A6A6V0L8</accession>
<keyword evidence="1" id="KW-0853">WD repeat</keyword>
<dbReference type="Proteomes" id="UP000799440">
    <property type="component" value="Unassembled WGS sequence"/>
</dbReference>
<dbReference type="InterPro" id="IPR052415">
    <property type="entry name" value="Diphthine_MTase"/>
</dbReference>
<evidence type="ECO:0000313" key="5">
    <source>
        <dbReference type="EMBL" id="KAF2743519.1"/>
    </source>
</evidence>
<feature type="region of interest" description="Disordered" evidence="4">
    <location>
        <begin position="38"/>
        <end position="57"/>
    </location>
</feature>
<keyword evidence="2" id="KW-0677">Repeat</keyword>
<comment type="pathway">
    <text evidence="3">Protein modification.</text>
</comment>
<name>A0A6A6V0L8_9PLEO</name>
<dbReference type="InterPro" id="IPR036322">
    <property type="entry name" value="WD40_repeat_dom_sf"/>
</dbReference>
<protein>
    <submittedName>
        <fullName evidence="5">WD-40 repeat-containing protein-like protein</fullName>
    </submittedName>
</protein>
<dbReference type="SUPFAM" id="SSF50978">
    <property type="entry name" value="WD40 repeat-like"/>
    <property type="match status" value="1"/>
</dbReference>
<gene>
    <name evidence="5" type="ORF">M011DRAFT_451019</name>
</gene>
<dbReference type="InterPro" id="IPR015943">
    <property type="entry name" value="WD40/YVTN_repeat-like_dom_sf"/>
</dbReference>
<proteinExistence type="predicted"/>
<evidence type="ECO:0000256" key="2">
    <source>
        <dbReference type="ARBA" id="ARBA00022737"/>
    </source>
</evidence>
<dbReference type="PANTHER" id="PTHR46042">
    <property type="entry name" value="DIPHTHINE METHYLTRANSFERASE"/>
    <property type="match status" value="1"/>
</dbReference>
<evidence type="ECO:0000256" key="3">
    <source>
        <dbReference type="ARBA" id="ARBA00043952"/>
    </source>
</evidence>
<reference evidence="5" key="1">
    <citation type="journal article" date="2020" name="Stud. Mycol.">
        <title>101 Dothideomycetes genomes: a test case for predicting lifestyles and emergence of pathogens.</title>
        <authorList>
            <person name="Haridas S."/>
            <person name="Albert R."/>
            <person name="Binder M."/>
            <person name="Bloem J."/>
            <person name="Labutti K."/>
            <person name="Salamov A."/>
            <person name="Andreopoulos B."/>
            <person name="Baker S."/>
            <person name="Barry K."/>
            <person name="Bills G."/>
            <person name="Bluhm B."/>
            <person name="Cannon C."/>
            <person name="Castanera R."/>
            <person name="Culley D."/>
            <person name="Daum C."/>
            <person name="Ezra D."/>
            <person name="Gonzalez J."/>
            <person name="Henrissat B."/>
            <person name="Kuo A."/>
            <person name="Liang C."/>
            <person name="Lipzen A."/>
            <person name="Lutzoni F."/>
            <person name="Magnuson J."/>
            <person name="Mondo S."/>
            <person name="Nolan M."/>
            <person name="Ohm R."/>
            <person name="Pangilinan J."/>
            <person name="Park H.-J."/>
            <person name="Ramirez L."/>
            <person name="Alfaro M."/>
            <person name="Sun H."/>
            <person name="Tritt A."/>
            <person name="Yoshinaga Y."/>
            <person name="Zwiers L.-H."/>
            <person name="Turgeon B."/>
            <person name="Goodwin S."/>
            <person name="Spatafora J."/>
            <person name="Crous P."/>
            <person name="Grigoriev I."/>
        </authorList>
    </citation>
    <scope>NUCLEOTIDE SEQUENCE</scope>
    <source>
        <strain evidence="5">CBS 119925</strain>
    </source>
</reference>
<dbReference type="OrthoDB" id="1930760at2759"/>
<evidence type="ECO:0000256" key="1">
    <source>
        <dbReference type="ARBA" id="ARBA00022574"/>
    </source>
</evidence>
<evidence type="ECO:0000256" key="4">
    <source>
        <dbReference type="SAM" id="MobiDB-lite"/>
    </source>
</evidence>
<dbReference type="GO" id="GO:0005737">
    <property type="term" value="C:cytoplasm"/>
    <property type="evidence" value="ECO:0007669"/>
    <property type="project" value="TreeGrafter"/>
</dbReference>
<dbReference type="EMBL" id="MU006596">
    <property type="protein sequence ID" value="KAF2743519.1"/>
    <property type="molecule type" value="Genomic_DNA"/>
</dbReference>
<dbReference type="Gene3D" id="2.130.10.10">
    <property type="entry name" value="YVTN repeat-like/Quinoprotein amine dehydrogenase"/>
    <property type="match status" value="1"/>
</dbReference>
<dbReference type="AlphaFoldDB" id="A0A6A6V0L8"/>
<evidence type="ECO:0000313" key="6">
    <source>
        <dbReference type="Proteomes" id="UP000799440"/>
    </source>
</evidence>
<dbReference type="GO" id="GO:0017183">
    <property type="term" value="P:protein histidyl modification to diphthamide"/>
    <property type="evidence" value="ECO:0007669"/>
    <property type="project" value="TreeGrafter"/>
</dbReference>
<dbReference type="PANTHER" id="PTHR46042:SF1">
    <property type="entry name" value="DIPHTHINE METHYLTRANSFERASE"/>
    <property type="match status" value="1"/>
</dbReference>
<keyword evidence="6" id="KW-1185">Reference proteome</keyword>
<dbReference type="GO" id="GO:0061685">
    <property type="term" value="F:diphthine methylesterase activity"/>
    <property type="evidence" value="ECO:0007669"/>
    <property type="project" value="TreeGrafter"/>
</dbReference>
<organism evidence="5 6">
    <name type="scientific">Sporormia fimetaria CBS 119925</name>
    <dbReference type="NCBI Taxonomy" id="1340428"/>
    <lineage>
        <taxon>Eukaryota</taxon>
        <taxon>Fungi</taxon>
        <taxon>Dikarya</taxon>
        <taxon>Ascomycota</taxon>
        <taxon>Pezizomycotina</taxon>
        <taxon>Dothideomycetes</taxon>
        <taxon>Pleosporomycetidae</taxon>
        <taxon>Pleosporales</taxon>
        <taxon>Sporormiaceae</taxon>
        <taxon>Sporormia</taxon>
    </lineage>
</organism>